<keyword evidence="1" id="KW-0732">Signal</keyword>
<proteinExistence type="predicted"/>
<sequence>MGARRFFLAAASLIATSFLVVQTKGTAAAEGTPAAQGDAAACAAVKRAAQALGEAERFHSKLLARTPGRRRPKDVEQVVLGDVVYASSPASGRWVKLPLTAEGRRALSASIVAYPPRDCRDGGAAETDGVATRVYEYTQVLPVQEGAPSTAQGRLWVDVADGRPRRYEGQHGEVRVVLTIGYDAVEPPFGK</sequence>
<dbReference type="Gene3D" id="2.50.20.20">
    <property type="match status" value="1"/>
</dbReference>
<dbReference type="EMBL" id="BAAAFZ010000050">
    <property type="protein sequence ID" value="GAA0591324.1"/>
    <property type="molecule type" value="Genomic_DNA"/>
</dbReference>
<gene>
    <name evidence="2" type="ORF">GCM10009416_32210</name>
</gene>
<protein>
    <submittedName>
        <fullName evidence="2">Uncharacterized protein</fullName>
    </submittedName>
</protein>
<evidence type="ECO:0000256" key="1">
    <source>
        <dbReference type="SAM" id="SignalP"/>
    </source>
</evidence>
<feature type="chain" id="PRO_5045940432" evidence="1">
    <location>
        <begin position="24"/>
        <end position="191"/>
    </location>
</feature>
<feature type="signal peptide" evidence="1">
    <location>
        <begin position="1"/>
        <end position="23"/>
    </location>
</feature>
<dbReference type="RefSeq" id="WP_343896385.1">
    <property type="nucleotide sequence ID" value="NZ_BAAAFZ010000050.1"/>
</dbReference>
<evidence type="ECO:0000313" key="2">
    <source>
        <dbReference type="EMBL" id="GAA0591324.1"/>
    </source>
</evidence>
<reference evidence="2 3" key="1">
    <citation type="journal article" date="2019" name="Int. J. Syst. Evol. Microbiol.">
        <title>The Global Catalogue of Microorganisms (GCM) 10K type strain sequencing project: providing services to taxonomists for standard genome sequencing and annotation.</title>
        <authorList>
            <consortium name="The Broad Institute Genomics Platform"/>
            <consortium name="The Broad Institute Genome Sequencing Center for Infectious Disease"/>
            <person name="Wu L."/>
            <person name="Ma J."/>
        </authorList>
    </citation>
    <scope>NUCLEOTIDE SEQUENCE [LARGE SCALE GENOMIC DNA]</scope>
    <source>
        <strain evidence="2 3">JCM 9933</strain>
    </source>
</reference>
<dbReference type="Proteomes" id="UP001501588">
    <property type="component" value="Unassembled WGS sequence"/>
</dbReference>
<comment type="caution">
    <text evidence="2">The sequence shown here is derived from an EMBL/GenBank/DDBJ whole genome shotgun (WGS) entry which is preliminary data.</text>
</comment>
<keyword evidence="3" id="KW-1185">Reference proteome</keyword>
<evidence type="ECO:0000313" key="3">
    <source>
        <dbReference type="Proteomes" id="UP001501588"/>
    </source>
</evidence>
<name>A0ABN1FI62_9PROT</name>
<accession>A0ABN1FI62</accession>
<organism evidence="2 3">
    <name type="scientific">Craurococcus roseus</name>
    <dbReference type="NCBI Taxonomy" id="77585"/>
    <lineage>
        <taxon>Bacteria</taxon>
        <taxon>Pseudomonadati</taxon>
        <taxon>Pseudomonadota</taxon>
        <taxon>Alphaproteobacteria</taxon>
        <taxon>Acetobacterales</taxon>
        <taxon>Acetobacteraceae</taxon>
        <taxon>Craurococcus</taxon>
    </lineage>
</organism>